<dbReference type="RefSeq" id="WP_121059649.1">
    <property type="nucleotide sequence ID" value="NZ_RCDB01000003.1"/>
</dbReference>
<dbReference type="InterPro" id="IPR021202">
    <property type="entry name" value="Rv3654c-like"/>
</dbReference>
<evidence type="ECO:0000313" key="1">
    <source>
        <dbReference type="EMBL" id="RLK47460.1"/>
    </source>
</evidence>
<organism evidence="1 2">
    <name type="scientific">Microbacterium telephonicum</name>
    <dbReference type="NCBI Taxonomy" id="1714841"/>
    <lineage>
        <taxon>Bacteria</taxon>
        <taxon>Bacillati</taxon>
        <taxon>Actinomycetota</taxon>
        <taxon>Actinomycetes</taxon>
        <taxon>Micrococcales</taxon>
        <taxon>Microbacteriaceae</taxon>
        <taxon>Microbacterium</taxon>
    </lineage>
</organism>
<gene>
    <name evidence="1" type="ORF">C7474_2043</name>
</gene>
<keyword evidence="2" id="KW-1185">Reference proteome</keyword>
<proteinExistence type="predicted"/>
<name>A0A498C2M4_9MICO</name>
<dbReference type="Proteomes" id="UP000273158">
    <property type="component" value="Unassembled WGS sequence"/>
</dbReference>
<evidence type="ECO:0000313" key="2">
    <source>
        <dbReference type="Proteomes" id="UP000273158"/>
    </source>
</evidence>
<comment type="caution">
    <text evidence="1">The sequence shown here is derived from an EMBL/GenBank/DDBJ whole genome shotgun (WGS) entry which is preliminary data.</text>
</comment>
<sequence>MPGAMLAVGTIAASAVLAVGVGAAAAVSLASVRAASAADSAALAAADTAAGFAVGEPCARAAEIAARGGARLVACGLSGLTATVEVTVEVGVHSVGARARAGQPPAAPP</sequence>
<reference evidence="1 2" key="1">
    <citation type="journal article" date="2015" name="Stand. Genomic Sci.">
        <title>Genomic Encyclopedia of Bacterial and Archaeal Type Strains, Phase III: the genomes of soil and plant-associated and newly described type strains.</title>
        <authorList>
            <person name="Whitman W.B."/>
            <person name="Woyke T."/>
            <person name="Klenk H.P."/>
            <person name="Zhou Y."/>
            <person name="Lilburn T.G."/>
            <person name="Beck B.J."/>
            <person name="De Vos P."/>
            <person name="Vandamme P."/>
            <person name="Eisen J.A."/>
            <person name="Garrity G."/>
            <person name="Hugenholtz P."/>
            <person name="Kyrpides N.C."/>
        </authorList>
    </citation>
    <scope>NUCLEOTIDE SEQUENCE [LARGE SCALE GENOMIC DNA]</scope>
    <source>
        <strain evidence="1 2">S2T63</strain>
    </source>
</reference>
<protein>
    <submittedName>
        <fullName evidence="1">Secretion/DNA translocation related TadE-like protein</fullName>
    </submittedName>
</protein>
<dbReference type="AlphaFoldDB" id="A0A498C2M4"/>
<accession>A0A498C2M4</accession>
<dbReference type="EMBL" id="RCDB01000003">
    <property type="protein sequence ID" value="RLK47460.1"/>
    <property type="molecule type" value="Genomic_DNA"/>
</dbReference>
<dbReference type="NCBIfam" id="TIGR03816">
    <property type="entry name" value="tadE_like_DECH"/>
    <property type="match status" value="1"/>
</dbReference>